<dbReference type="EMBL" id="BONQ01000053">
    <property type="protein sequence ID" value="GIG45542.1"/>
    <property type="molecule type" value="Genomic_DNA"/>
</dbReference>
<dbReference type="AlphaFoldDB" id="A0A919PL37"/>
<dbReference type="InterPro" id="IPR045592">
    <property type="entry name" value="DUF6461"/>
</dbReference>
<dbReference type="Proteomes" id="UP000660611">
    <property type="component" value="Unassembled WGS sequence"/>
</dbReference>
<proteinExistence type="predicted"/>
<organism evidence="1 2">
    <name type="scientific">Dactylosporangium siamense</name>
    <dbReference type="NCBI Taxonomy" id="685454"/>
    <lineage>
        <taxon>Bacteria</taxon>
        <taxon>Bacillati</taxon>
        <taxon>Actinomycetota</taxon>
        <taxon>Actinomycetes</taxon>
        <taxon>Micromonosporales</taxon>
        <taxon>Micromonosporaceae</taxon>
        <taxon>Dactylosporangium</taxon>
    </lineage>
</organism>
<keyword evidence="2" id="KW-1185">Reference proteome</keyword>
<dbReference type="Pfam" id="PF20062">
    <property type="entry name" value="DUF6461"/>
    <property type="match status" value="1"/>
</dbReference>
<protein>
    <submittedName>
        <fullName evidence="1">Uncharacterized protein</fullName>
    </submittedName>
</protein>
<comment type="caution">
    <text evidence="1">The sequence shown here is derived from an EMBL/GenBank/DDBJ whole genome shotgun (WGS) entry which is preliminary data.</text>
</comment>
<gene>
    <name evidence="1" type="ORF">Dsi01nite_035830</name>
</gene>
<evidence type="ECO:0000313" key="1">
    <source>
        <dbReference type="EMBL" id="GIG45542.1"/>
    </source>
</evidence>
<accession>A0A919PL37</accession>
<name>A0A919PL37_9ACTN</name>
<evidence type="ECO:0000313" key="2">
    <source>
        <dbReference type="Proteomes" id="UP000660611"/>
    </source>
</evidence>
<sequence length="348" mass="38797">MRYETFLAEHAWLEVAMCWTVVEPVTVPVDVAEVVRRLGGDPRDLRPRGLDTGYDVGPHERLYYLDQAGPAVTMLEVNGYEGRRPEVLRQLSDGARVHSAYWNVNSVNQLSYAVYGTLVTALDGAFPEDRYGSDPDALDDDFPFPARDEDDDEDWPWRPAMLACIEARTGVALDGDWTRRDHPAIVLPPLPEDPRPPNPGIEADLDASLRLATDADRRAALAWLLDQTVDAFDLRAEPALPAAFAAFRAGRQLDEPGQAAVYAVRDRLWLHWERHPSGDDMERDPGWRRAQAGWALGAALCADSWQDPLESLQHLRLAFGDRWPGLAKDLKAYLRSAAGSPVTAVRGR</sequence>
<reference evidence="1" key="1">
    <citation type="submission" date="2021-01" db="EMBL/GenBank/DDBJ databases">
        <title>Whole genome shotgun sequence of Dactylosporangium siamense NBRC 106093.</title>
        <authorList>
            <person name="Komaki H."/>
            <person name="Tamura T."/>
        </authorList>
    </citation>
    <scope>NUCLEOTIDE SEQUENCE</scope>
    <source>
        <strain evidence="1">NBRC 106093</strain>
    </source>
</reference>
<dbReference type="RefSeq" id="WP_203847346.1">
    <property type="nucleotide sequence ID" value="NZ_BAAAVW010000011.1"/>
</dbReference>